<proteinExistence type="predicted"/>
<reference evidence="1 2" key="1">
    <citation type="submission" date="2020-03" db="EMBL/GenBank/DDBJ databases">
        <title>Whole genome shotgun sequence of Phytohabitans flavus NBRC 107702.</title>
        <authorList>
            <person name="Komaki H."/>
            <person name="Tamura T."/>
        </authorList>
    </citation>
    <scope>NUCLEOTIDE SEQUENCE [LARGE SCALE GENOMIC DNA]</scope>
    <source>
        <strain evidence="1 2">NBRC 107702</strain>
    </source>
</reference>
<organism evidence="1 2">
    <name type="scientific">Phytohabitans flavus</name>
    <dbReference type="NCBI Taxonomy" id="1076124"/>
    <lineage>
        <taxon>Bacteria</taxon>
        <taxon>Bacillati</taxon>
        <taxon>Actinomycetota</taxon>
        <taxon>Actinomycetes</taxon>
        <taxon>Micromonosporales</taxon>
        <taxon>Micromonosporaceae</taxon>
    </lineage>
</organism>
<evidence type="ECO:0000313" key="1">
    <source>
        <dbReference type="EMBL" id="BCB82283.1"/>
    </source>
</evidence>
<dbReference type="EMBL" id="AP022870">
    <property type="protein sequence ID" value="BCB82283.1"/>
    <property type="molecule type" value="Genomic_DNA"/>
</dbReference>
<dbReference type="AlphaFoldDB" id="A0A6F8Y8D3"/>
<sequence length="73" mass="7849">MRSISAWLMGTKPSDVPARAQFRAYRSAPSPLKLSIVASRSLGGASLRQPEVPLGLLVPSPRRFAITLPLGHL</sequence>
<name>A0A6F8Y8D3_9ACTN</name>
<dbReference type="KEGG" id="pfla:Pflav_086930"/>
<reference evidence="1 2" key="2">
    <citation type="submission" date="2020-03" db="EMBL/GenBank/DDBJ databases">
        <authorList>
            <person name="Ichikawa N."/>
            <person name="Kimura A."/>
            <person name="Kitahashi Y."/>
            <person name="Uohara A."/>
        </authorList>
    </citation>
    <scope>NUCLEOTIDE SEQUENCE [LARGE SCALE GENOMIC DNA]</scope>
    <source>
        <strain evidence="1 2">NBRC 107702</strain>
    </source>
</reference>
<accession>A0A6F8Y8D3</accession>
<dbReference type="Proteomes" id="UP000502508">
    <property type="component" value="Chromosome"/>
</dbReference>
<keyword evidence="2" id="KW-1185">Reference proteome</keyword>
<evidence type="ECO:0000313" key="2">
    <source>
        <dbReference type="Proteomes" id="UP000502508"/>
    </source>
</evidence>
<gene>
    <name evidence="1" type="ORF">Pflav_086930</name>
</gene>
<protein>
    <submittedName>
        <fullName evidence="1">Uncharacterized protein</fullName>
    </submittedName>
</protein>